<proteinExistence type="predicted"/>
<dbReference type="EMBL" id="BK015040">
    <property type="protein sequence ID" value="DAD88390.1"/>
    <property type="molecule type" value="Genomic_DNA"/>
</dbReference>
<reference evidence="1" key="1">
    <citation type="journal article" date="2021" name="Proc. Natl. Acad. Sci. U.S.A.">
        <title>A Catalog of Tens of Thousands of Viruses from Human Metagenomes Reveals Hidden Associations with Chronic Diseases.</title>
        <authorList>
            <person name="Tisza M.J."/>
            <person name="Buck C.B."/>
        </authorList>
    </citation>
    <scope>NUCLEOTIDE SEQUENCE</scope>
    <source>
        <strain evidence="1">CtLfk13</strain>
    </source>
</reference>
<sequence>MFLLNHSTRMRLTATDVARTRRKTVTTLGSIGTRRACSLTGWNGVLRKTATSAMTTTRKTECLSGCKTTNSVSSCPATMNCRPTWLLCLTMTHCMKLSMQKALSGTAFSTPLLLRGSLTDMESNIEELTREYNHACAWEVRHAIDSVTIPWDFETKNYLREQGYEVCVELYDQNLCIYAYVGKDDYFGPIKYEDDSINQAIQEVFDNLGFQVVFNAMLWLGMEDVTQTISWRIK</sequence>
<protein>
    <submittedName>
        <fullName evidence="1">Uncharacterized protein</fullName>
    </submittedName>
</protein>
<organism evidence="1">
    <name type="scientific">Siphoviridae sp. ctLfk13</name>
    <dbReference type="NCBI Taxonomy" id="2826251"/>
    <lineage>
        <taxon>Viruses</taxon>
        <taxon>Duplodnaviria</taxon>
        <taxon>Heunggongvirae</taxon>
        <taxon>Uroviricota</taxon>
        <taxon>Caudoviricetes</taxon>
    </lineage>
</organism>
<accession>A0A8S5N1B1</accession>
<name>A0A8S5N1B1_9CAUD</name>
<evidence type="ECO:0000313" key="1">
    <source>
        <dbReference type="EMBL" id="DAD88390.1"/>
    </source>
</evidence>